<gene>
    <name evidence="2" type="ORF">SZN_30422</name>
</gene>
<feature type="compositionally biased region" description="Basic and acidic residues" evidence="1">
    <location>
        <begin position="7"/>
        <end position="34"/>
    </location>
</feature>
<dbReference type="AlphaFoldDB" id="G2GKP1"/>
<organism evidence="2 3">
    <name type="scientific">Streptomyces zinciresistens K42</name>
    <dbReference type="NCBI Taxonomy" id="700597"/>
    <lineage>
        <taxon>Bacteria</taxon>
        <taxon>Bacillati</taxon>
        <taxon>Actinomycetota</taxon>
        <taxon>Actinomycetes</taxon>
        <taxon>Kitasatosporales</taxon>
        <taxon>Streptomycetaceae</taxon>
        <taxon>Streptomyces</taxon>
    </lineage>
</organism>
<comment type="caution">
    <text evidence="2">The sequence shown here is derived from an EMBL/GenBank/DDBJ whole genome shotgun (WGS) entry which is preliminary data.</text>
</comment>
<reference evidence="2 3" key="1">
    <citation type="submission" date="2011-08" db="EMBL/GenBank/DDBJ databases">
        <authorList>
            <person name="Lin Y."/>
            <person name="Hao X."/>
            <person name="Johnstone L."/>
            <person name="Miller S.J."/>
            <person name="Wei G."/>
            <person name="Rensing C."/>
        </authorList>
    </citation>
    <scope>NUCLEOTIDE SEQUENCE [LARGE SCALE GENOMIC DNA]</scope>
    <source>
        <strain evidence="2 3">K42</strain>
    </source>
</reference>
<proteinExistence type="predicted"/>
<evidence type="ECO:0000313" key="2">
    <source>
        <dbReference type="EMBL" id="EGX55916.1"/>
    </source>
</evidence>
<sequence>MVLSLTDEERAELARKNAEANKRSEDNARARGGR</sequence>
<dbReference type="Proteomes" id="UP000004217">
    <property type="component" value="Unassembled WGS sequence"/>
</dbReference>
<feature type="region of interest" description="Disordered" evidence="1">
    <location>
        <begin position="1"/>
        <end position="34"/>
    </location>
</feature>
<evidence type="ECO:0000256" key="1">
    <source>
        <dbReference type="SAM" id="MobiDB-lite"/>
    </source>
</evidence>
<name>G2GKP1_9ACTN</name>
<accession>G2GKP1</accession>
<protein>
    <submittedName>
        <fullName evidence="2">Uncharacterized protein</fullName>
    </submittedName>
</protein>
<dbReference type="EMBL" id="AGBF01000183">
    <property type="protein sequence ID" value="EGX55916.1"/>
    <property type="molecule type" value="Genomic_DNA"/>
</dbReference>
<keyword evidence="3" id="KW-1185">Reference proteome</keyword>
<evidence type="ECO:0000313" key="3">
    <source>
        <dbReference type="Proteomes" id="UP000004217"/>
    </source>
</evidence>